<feature type="domain" description="Bul1 C-terminal" evidence="2">
    <location>
        <begin position="362"/>
        <end position="415"/>
    </location>
</feature>
<evidence type="ECO:0000313" key="4">
    <source>
        <dbReference type="Proteomes" id="UP001274830"/>
    </source>
</evidence>
<name>A0AAE1C0W8_9PEZI</name>
<dbReference type="Gene3D" id="2.60.40.640">
    <property type="match status" value="1"/>
</dbReference>
<dbReference type="Proteomes" id="UP001274830">
    <property type="component" value="Unassembled WGS sequence"/>
</dbReference>
<dbReference type="InterPro" id="IPR022794">
    <property type="entry name" value="Bul1_C"/>
</dbReference>
<sequence>MSLQLMASYDGTNMPSRLRSIVQARAPVIKINVASKKKIYTTLDRIEGTVSITCPTDLPFDEVSIELVGTSRTFIEKMATAAAMSGRSEAFHQFLRLTQPDVAHQYPGDNIFKAGTEYQFAFVFVVPQHLLPRICQHKAKSAGIPDDLAPEMSSVRYGIFVKICNFKATDDGLFKRDPITTRARRLRIMPVVEEQPPLVVDDEESEYIMRKQKETKKGIFKGKNGVLSMEAAQPASFSVSARHDPEQRTTSMATVMLRFDPVDRTAALPKLGNLVAKLKVATYFASTARHHFPSKKNSAQDLSQGIHSEQMTLASRCMGNVEWVKVDPAKPSSTERRDSACSAVETGNIPAPSEGYTGQAYYTARLLVPITLPANKTFVPTFHTCLISRVYQLKLELGLSGIGQNINLKVPIQISSENASTDAIQRRASGDSITDEGEMEDDDVTDFFEPRSMRSPDGGFVGRSRIGSQAPINDELPGYSPYVPPGGSRRRSSARVLSGLN</sequence>
<proteinExistence type="predicted"/>
<comment type="caution">
    <text evidence="3">The sequence shown here is derived from an EMBL/GenBank/DDBJ whole genome shotgun (WGS) entry which is preliminary data.</text>
</comment>
<accession>A0AAE1C0W8</accession>
<dbReference type="InterPro" id="IPR039634">
    <property type="entry name" value="Bul1-like"/>
</dbReference>
<feature type="region of interest" description="Disordered" evidence="1">
    <location>
        <begin position="421"/>
        <end position="501"/>
    </location>
</feature>
<reference evidence="3" key="1">
    <citation type="submission" date="2023-07" db="EMBL/GenBank/DDBJ databases">
        <title>Black Yeasts Isolated from many extreme environments.</title>
        <authorList>
            <person name="Coleine C."/>
            <person name="Stajich J.E."/>
            <person name="Selbmann L."/>
        </authorList>
    </citation>
    <scope>NUCLEOTIDE SEQUENCE</scope>
    <source>
        <strain evidence="3">CCFEE 5485</strain>
    </source>
</reference>
<protein>
    <recommendedName>
        <fullName evidence="2">Bul1 C-terminal domain-containing protein</fullName>
    </recommendedName>
</protein>
<evidence type="ECO:0000313" key="3">
    <source>
        <dbReference type="EMBL" id="KAK3674216.1"/>
    </source>
</evidence>
<organism evidence="3 4">
    <name type="scientific">Recurvomyces mirabilis</name>
    <dbReference type="NCBI Taxonomy" id="574656"/>
    <lineage>
        <taxon>Eukaryota</taxon>
        <taxon>Fungi</taxon>
        <taxon>Dikarya</taxon>
        <taxon>Ascomycota</taxon>
        <taxon>Pezizomycotina</taxon>
        <taxon>Dothideomycetes</taxon>
        <taxon>Dothideomycetidae</taxon>
        <taxon>Mycosphaerellales</taxon>
        <taxon>Teratosphaeriaceae</taxon>
        <taxon>Recurvomyces</taxon>
    </lineage>
</organism>
<keyword evidence="4" id="KW-1185">Reference proteome</keyword>
<gene>
    <name evidence="3" type="ORF">LTR78_006063</name>
</gene>
<evidence type="ECO:0000256" key="1">
    <source>
        <dbReference type="SAM" id="MobiDB-lite"/>
    </source>
</evidence>
<dbReference type="EMBL" id="JAUTXT010000021">
    <property type="protein sequence ID" value="KAK3674216.1"/>
    <property type="molecule type" value="Genomic_DNA"/>
</dbReference>
<feature type="compositionally biased region" description="Acidic residues" evidence="1">
    <location>
        <begin position="433"/>
        <end position="446"/>
    </location>
</feature>
<evidence type="ECO:0000259" key="2">
    <source>
        <dbReference type="Pfam" id="PF04426"/>
    </source>
</evidence>
<dbReference type="PANTHER" id="PTHR31904">
    <property type="entry name" value="BYPASS OF STOP CODON PROTEIN 5-RELATED"/>
    <property type="match status" value="1"/>
</dbReference>
<dbReference type="AlphaFoldDB" id="A0AAE1C0W8"/>
<feature type="compositionally biased region" description="Low complexity" evidence="1">
    <location>
        <begin position="477"/>
        <end position="487"/>
    </location>
</feature>
<dbReference type="InterPro" id="IPR014752">
    <property type="entry name" value="Arrestin-like_C"/>
</dbReference>
<dbReference type="PANTHER" id="PTHR31904:SF1">
    <property type="entry name" value="BYPASS OF STOP CODON PROTEIN 5-RELATED"/>
    <property type="match status" value="1"/>
</dbReference>
<dbReference type="Pfam" id="PF04426">
    <property type="entry name" value="Bul1_C"/>
    <property type="match status" value="1"/>
</dbReference>